<dbReference type="SUPFAM" id="SSF52777">
    <property type="entry name" value="CoA-dependent acyltransferases"/>
    <property type="match status" value="2"/>
</dbReference>
<feature type="domain" description="Choline/carnitine acyltransferase" evidence="12">
    <location>
        <begin position="185"/>
        <end position="762"/>
    </location>
</feature>
<keyword evidence="6 11" id="KW-1133">Transmembrane helix</keyword>
<evidence type="ECO:0000256" key="11">
    <source>
        <dbReference type="SAM" id="Phobius"/>
    </source>
</evidence>
<dbReference type="InterPro" id="IPR039551">
    <property type="entry name" value="Cho/carn_acyl_trans"/>
</dbReference>
<comment type="similarity">
    <text evidence="2">Belongs to the carnitine/choline acetyltransferase family.</text>
</comment>
<evidence type="ECO:0000313" key="14">
    <source>
        <dbReference type="Proteomes" id="UP001328107"/>
    </source>
</evidence>
<keyword evidence="4 11" id="KW-0812">Transmembrane</keyword>
<evidence type="ECO:0000256" key="1">
    <source>
        <dbReference type="ARBA" id="ARBA00004141"/>
    </source>
</evidence>
<dbReference type="AlphaFoldDB" id="A0AAN5ID67"/>
<dbReference type="InterPro" id="IPR042231">
    <property type="entry name" value="Cho/carn_acyl_trans_2"/>
</dbReference>
<evidence type="ECO:0000256" key="7">
    <source>
        <dbReference type="ARBA" id="ARBA00023098"/>
    </source>
</evidence>
<keyword evidence="8 11" id="KW-0472">Membrane</keyword>
<keyword evidence="3" id="KW-0808">Transferase</keyword>
<dbReference type="FunFam" id="3.30.559.70:FF:000021">
    <property type="entry name" value="Predicted protein"/>
    <property type="match status" value="1"/>
</dbReference>
<dbReference type="InterPro" id="IPR000542">
    <property type="entry name" value="Carn_acyl_trans"/>
</dbReference>
<evidence type="ECO:0000256" key="4">
    <source>
        <dbReference type="ARBA" id="ARBA00022692"/>
    </source>
</evidence>
<evidence type="ECO:0000256" key="10">
    <source>
        <dbReference type="PIRSR" id="PIRSR600542-1"/>
    </source>
</evidence>
<dbReference type="Gene3D" id="3.30.559.70">
    <property type="entry name" value="Choline/Carnitine o-acyltransferase, domain 2"/>
    <property type="match status" value="1"/>
</dbReference>
<gene>
    <name evidence="13" type="ORF">PMAYCL1PPCAC_29955</name>
</gene>
<dbReference type="Proteomes" id="UP001328107">
    <property type="component" value="Unassembled WGS sequence"/>
</dbReference>
<reference evidence="14" key="1">
    <citation type="submission" date="2022-10" db="EMBL/GenBank/DDBJ databases">
        <title>Genome assembly of Pristionchus species.</title>
        <authorList>
            <person name="Yoshida K."/>
            <person name="Sommer R.J."/>
        </authorList>
    </citation>
    <scope>NUCLEOTIDE SEQUENCE [LARGE SCALE GENOMIC DNA]</scope>
    <source>
        <strain evidence="14">RS5460</strain>
    </source>
</reference>
<dbReference type="GO" id="GO:0009437">
    <property type="term" value="P:carnitine metabolic process"/>
    <property type="evidence" value="ECO:0007669"/>
    <property type="project" value="TreeGrafter"/>
</dbReference>
<feature type="non-terminal residue" evidence="13">
    <location>
        <position position="1"/>
    </location>
</feature>
<name>A0AAN5ID67_9BILA</name>
<dbReference type="PANTHER" id="PTHR22589:SF104">
    <property type="entry name" value="CHOLINE_CARNITINE ACYLTRANSFERASE DOMAIN-CONTAINING PROTEIN"/>
    <property type="match status" value="1"/>
</dbReference>
<keyword evidence="5" id="KW-0276">Fatty acid metabolism</keyword>
<feature type="active site" description="Proton acceptor" evidence="10">
    <location>
        <position position="479"/>
    </location>
</feature>
<keyword evidence="7" id="KW-0443">Lipid metabolism</keyword>
<proteinExistence type="inferred from homology"/>
<dbReference type="GO" id="GO:0006631">
    <property type="term" value="P:fatty acid metabolic process"/>
    <property type="evidence" value="ECO:0007669"/>
    <property type="project" value="UniProtKB-KW"/>
</dbReference>
<accession>A0AAN5ID67</accession>
<organism evidence="13 14">
    <name type="scientific">Pristionchus mayeri</name>
    <dbReference type="NCBI Taxonomy" id="1317129"/>
    <lineage>
        <taxon>Eukaryota</taxon>
        <taxon>Metazoa</taxon>
        <taxon>Ecdysozoa</taxon>
        <taxon>Nematoda</taxon>
        <taxon>Chromadorea</taxon>
        <taxon>Rhabditida</taxon>
        <taxon>Rhabditina</taxon>
        <taxon>Diplogasteromorpha</taxon>
        <taxon>Diplogasteroidea</taxon>
        <taxon>Neodiplogasteridae</taxon>
        <taxon>Pristionchus</taxon>
    </lineage>
</organism>
<evidence type="ECO:0000256" key="6">
    <source>
        <dbReference type="ARBA" id="ARBA00022989"/>
    </source>
</evidence>
<dbReference type="FunFam" id="3.30.559.10:FF:000002">
    <property type="entry name" value="carnitine O-palmitoyltransferase 1, liver isoform"/>
    <property type="match status" value="1"/>
</dbReference>
<dbReference type="PANTHER" id="PTHR22589">
    <property type="entry name" value="CARNITINE O-ACYLTRANSFERASE"/>
    <property type="match status" value="1"/>
</dbReference>
<dbReference type="EMBL" id="BTRK01000006">
    <property type="protein sequence ID" value="GMR59760.1"/>
    <property type="molecule type" value="Genomic_DNA"/>
</dbReference>
<dbReference type="GO" id="GO:0004095">
    <property type="term" value="F:carnitine O-palmitoyltransferase activity"/>
    <property type="evidence" value="ECO:0007669"/>
    <property type="project" value="TreeGrafter"/>
</dbReference>
<evidence type="ECO:0000256" key="9">
    <source>
        <dbReference type="ARBA" id="ARBA00023315"/>
    </source>
</evidence>
<protein>
    <recommendedName>
        <fullName evidence="12">Choline/carnitine acyltransferase domain-containing protein</fullName>
    </recommendedName>
</protein>
<evidence type="ECO:0000256" key="3">
    <source>
        <dbReference type="ARBA" id="ARBA00022679"/>
    </source>
</evidence>
<sequence length="779" mass="88932">CRRWLNGMKEDGKKRTSIEESLMSEKASTSTSDDNLLLGVTEKEKGVVAKPIEIPVRYRNQIFPFTFEVLSYLSILLVVIDALGLSPLCGVTTVVEQMLRPAFGNVSAPARACALVIVVLPTLTVMVLATRFLIYCCLHYTGYLYEEIGKKPSLSTKAFMVFIAVLNKIPHSSFALQALIPTVRLPAVKETVQKYLRTVKPILSEEEYKEMCELAEDFQKNLGSELQRKLWQKWLVSKNYITDWWKEVVYMRYRDSLIKSNVGCSDICFRPTTTVQAARAAHVTLLRLRYCQEFIEEQTMAPITLGGIPMCSQQYIDFHQSLRAPALKSDVMIRLPPTQHIAVYCKGGWYKVPVYDGSRMINSAELERALQSIIDNPSEPSPGERYLSALTCGQREVWAKMRAEKFAEGINRTSLDAIESGTDIIFLDDEDRFFDENDPTLLEREYKRALTGDGWALWMDKPCVYFFSKNGRFTSNAEHSVVDALIHVHIREYTKYHEAYSPSYGPDGHCLGNVRFVPTPEKLKWNIDQETQENINESYAYAKNITDDFDNAFILHTDYGKDFIKKAKVSPDAYIQMALQTAYYRDQGRFDLTYEPAVMRLWREGRTETIRSCSEESCAFVKGMQNEQETAKSRWELLKTACARHQEMTRDAMSGHGCDRHLFGLVVLSRYLEKSSPFLDKVFSMNYALSTSQVPQHQTKEFSGKMNKERDLFWPAGGFASPDGSRYGVCYSIGATGDLFSCQIASWHSIEGTSASRFRDTLLKVFREMREMVEEATKN</sequence>
<dbReference type="Gene3D" id="3.30.559.10">
    <property type="entry name" value="Chloramphenicol acetyltransferase-like domain"/>
    <property type="match status" value="1"/>
</dbReference>
<comment type="subcellular location">
    <subcellularLocation>
        <location evidence="1">Membrane</location>
        <topology evidence="1">Multi-pass membrane protein</topology>
    </subcellularLocation>
</comment>
<evidence type="ECO:0000313" key="13">
    <source>
        <dbReference type="EMBL" id="GMR59760.1"/>
    </source>
</evidence>
<feature type="transmembrane region" description="Helical" evidence="11">
    <location>
        <begin position="115"/>
        <end position="138"/>
    </location>
</feature>
<evidence type="ECO:0000256" key="5">
    <source>
        <dbReference type="ARBA" id="ARBA00022832"/>
    </source>
</evidence>
<dbReference type="Pfam" id="PF00755">
    <property type="entry name" value="Carn_acyltransf"/>
    <property type="match status" value="1"/>
</dbReference>
<dbReference type="GO" id="GO:0016020">
    <property type="term" value="C:membrane"/>
    <property type="evidence" value="ECO:0007669"/>
    <property type="project" value="UniProtKB-SubCell"/>
</dbReference>
<dbReference type="GO" id="GO:0005739">
    <property type="term" value="C:mitochondrion"/>
    <property type="evidence" value="ECO:0007669"/>
    <property type="project" value="TreeGrafter"/>
</dbReference>
<evidence type="ECO:0000256" key="2">
    <source>
        <dbReference type="ARBA" id="ARBA00005232"/>
    </source>
</evidence>
<comment type="caution">
    <text evidence="13">The sequence shown here is derived from an EMBL/GenBank/DDBJ whole genome shotgun (WGS) entry which is preliminary data.</text>
</comment>
<keyword evidence="14" id="KW-1185">Reference proteome</keyword>
<evidence type="ECO:0000259" key="12">
    <source>
        <dbReference type="Pfam" id="PF00755"/>
    </source>
</evidence>
<feature type="transmembrane region" description="Helical" evidence="11">
    <location>
        <begin position="69"/>
        <end position="95"/>
    </location>
</feature>
<keyword evidence="9" id="KW-0012">Acyltransferase</keyword>
<evidence type="ECO:0000256" key="8">
    <source>
        <dbReference type="ARBA" id="ARBA00023136"/>
    </source>
</evidence>
<dbReference type="InterPro" id="IPR023213">
    <property type="entry name" value="CAT-like_dom_sf"/>
</dbReference>